<evidence type="ECO:0000256" key="4">
    <source>
        <dbReference type="ARBA" id="ARBA00022980"/>
    </source>
</evidence>
<dbReference type="AlphaFoldDB" id="A0A1F7YZ01"/>
<dbReference type="CDD" id="cd00403">
    <property type="entry name" value="Ribosomal_L1"/>
    <property type="match status" value="1"/>
</dbReference>
<dbReference type="InterPro" id="IPR028364">
    <property type="entry name" value="Ribosomal_uL1/biogenesis"/>
</dbReference>
<keyword evidence="3" id="KW-0810">Translation regulation</keyword>
<evidence type="ECO:0000313" key="8">
    <source>
        <dbReference type="EMBL" id="OGM32109.1"/>
    </source>
</evidence>
<sequence>MARGERKARVRGKKYLEAKAKVDRNRLYPTKEAINLVKETSISSFDATVELHLLIKKEGATFTLTLPHSTGKAKKVEVANDETIKKLEKGKIDFDVLLATPEMMPKLVAHARLLGPRGLMPNPKNGTLIKTAKDAEKFNSAKMVLKTEKGAPVIHTVVGKVSMKELELAENVEAVLEAVNKKQIVKAYLTSTMGPSVKLAIS</sequence>
<dbReference type="Proteomes" id="UP000178870">
    <property type="component" value="Unassembled WGS sequence"/>
</dbReference>
<comment type="caution">
    <text evidence="8">The sequence shown here is derived from an EMBL/GenBank/DDBJ whole genome shotgun (WGS) entry which is preliminary data.</text>
</comment>
<reference evidence="8 9" key="1">
    <citation type="journal article" date="2016" name="Nat. Commun.">
        <title>Thousands of microbial genomes shed light on interconnected biogeochemical processes in an aquifer system.</title>
        <authorList>
            <person name="Anantharaman K."/>
            <person name="Brown C.T."/>
            <person name="Hug L.A."/>
            <person name="Sharon I."/>
            <person name="Castelle C.J."/>
            <person name="Probst A.J."/>
            <person name="Thomas B.C."/>
            <person name="Singh A."/>
            <person name="Wilkins M.J."/>
            <person name="Karaoz U."/>
            <person name="Brodie E.L."/>
            <person name="Williams K.H."/>
            <person name="Hubbard S.S."/>
            <person name="Banfield J.F."/>
        </authorList>
    </citation>
    <scope>NUCLEOTIDE SEQUENCE [LARGE SCALE GENOMIC DNA]</scope>
</reference>
<dbReference type="Gene3D" id="6.10.20.140">
    <property type="entry name" value="50S ribosomal protein L1, Chain A, Domain 1"/>
    <property type="match status" value="1"/>
</dbReference>
<protein>
    <recommendedName>
        <fullName evidence="6">Large ribosomal subunit protein uL1</fullName>
    </recommendedName>
    <alternativeName>
        <fullName evidence="7">50S ribosomal protein L1</fullName>
    </alternativeName>
</protein>
<dbReference type="PIRSF" id="PIRSF002155">
    <property type="entry name" value="Ribosomal_L1"/>
    <property type="match status" value="1"/>
</dbReference>
<dbReference type="PANTHER" id="PTHR36427">
    <property type="entry name" value="54S RIBOSOMAL PROTEIN L1, MITOCHONDRIAL"/>
    <property type="match status" value="1"/>
</dbReference>
<gene>
    <name evidence="8" type="ORF">A2803_00690</name>
</gene>
<dbReference type="SUPFAM" id="SSF56808">
    <property type="entry name" value="Ribosomal protein L1"/>
    <property type="match status" value="1"/>
</dbReference>
<evidence type="ECO:0000256" key="2">
    <source>
        <dbReference type="ARBA" id="ARBA00022491"/>
    </source>
</evidence>
<dbReference type="InterPro" id="IPR002143">
    <property type="entry name" value="Ribosomal_uL1"/>
</dbReference>
<organism evidence="8 9">
    <name type="scientific">Candidatus Woesebacteria bacterium RIFCSPHIGHO2_01_FULL_44_21</name>
    <dbReference type="NCBI Taxonomy" id="1802503"/>
    <lineage>
        <taxon>Bacteria</taxon>
        <taxon>Candidatus Woeseibacteriota</taxon>
    </lineage>
</organism>
<proteinExistence type="inferred from homology"/>
<dbReference type="GO" id="GO:0003723">
    <property type="term" value="F:RNA binding"/>
    <property type="evidence" value="ECO:0007669"/>
    <property type="project" value="InterPro"/>
</dbReference>
<evidence type="ECO:0000256" key="5">
    <source>
        <dbReference type="ARBA" id="ARBA00023274"/>
    </source>
</evidence>
<evidence type="ECO:0000256" key="3">
    <source>
        <dbReference type="ARBA" id="ARBA00022845"/>
    </source>
</evidence>
<dbReference type="GO" id="GO:0006417">
    <property type="term" value="P:regulation of translation"/>
    <property type="evidence" value="ECO:0007669"/>
    <property type="project" value="UniProtKB-KW"/>
</dbReference>
<name>A0A1F7YZ01_9BACT</name>
<evidence type="ECO:0000256" key="6">
    <source>
        <dbReference type="ARBA" id="ARBA00035241"/>
    </source>
</evidence>
<dbReference type="Gene3D" id="3.40.50.790">
    <property type="match status" value="1"/>
</dbReference>
<dbReference type="Pfam" id="PF00687">
    <property type="entry name" value="Ribosomal_L1"/>
    <property type="match status" value="1"/>
</dbReference>
<keyword evidence="4" id="KW-0689">Ribosomal protein</keyword>
<evidence type="ECO:0000313" key="9">
    <source>
        <dbReference type="Proteomes" id="UP000178870"/>
    </source>
</evidence>
<dbReference type="InterPro" id="IPR023674">
    <property type="entry name" value="Ribosomal_uL1-like"/>
</dbReference>
<evidence type="ECO:0000256" key="1">
    <source>
        <dbReference type="ARBA" id="ARBA00010531"/>
    </source>
</evidence>
<dbReference type="Gene3D" id="3.30.190.20">
    <property type="match status" value="1"/>
</dbReference>
<dbReference type="GO" id="GO:0003735">
    <property type="term" value="F:structural constituent of ribosome"/>
    <property type="evidence" value="ECO:0007669"/>
    <property type="project" value="InterPro"/>
</dbReference>
<dbReference type="GO" id="GO:0015934">
    <property type="term" value="C:large ribosomal subunit"/>
    <property type="evidence" value="ECO:0007669"/>
    <property type="project" value="InterPro"/>
</dbReference>
<dbReference type="EMBL" id="MGGP01000018">
    <property type="protein sequence ID" value="OGM32109.1"/>
    <property type="molecule type" value="Genomic_DNA"/>
</dbReference>
<accession>A0A1F7YZ01</accession>
<dbReference type="InterPro" id="IPR016095">
    <property type="entry name" value="Ribosomal_uL1_3-a/b-sand"/>
</dbReference>
<dbReference type="PANTHER" id="PTHR36427:SF3">
    <property type="entry name" value="LARGE RIBOSOMAL SUBUNIT PROTEIN UL1M"/>
    <property type="match status" value="1"/>
</dbReference>
<dbReference type="GO" id="GO:0006412">
    <property type="term" value="P:translation"/>
    <property type="evidence" value="ECO:0007669"/>
    <property type="project" value="InterPro"/>
</dbReference>
<evidence type="ECO:0000256" key="7">
    <source>
        <dbReference type="ARBA" id="ARBA00035452"/>
    </source>
</evidence>
<keyword evidence="2" id="KW-0678">Repressor</keyword>
<keyword evidence="5" id="KW-0687">Ribonucleoprotein</keyword>
<comment type="similarity">
    <text evidence="1">Belongs to the universal ribosomal protein uL1 family.</text>
</comment>